<evidence type="ECO:0008006" key="4">
    <source>
        <dbReference type="Google" id="ProtNLM"/>
    </source>
</evidence>
<feature type="signal peptide" evidence="1">
    <location>
        <begin position="1"/>
        <end position="19"/>
    </location>
</feature>
<protein>
    <recommendedName>
        <fullName evidence="4">Extracellular membrane protein CFEM domain-containing protein</fullName>
    </recommendedName>
</protein>
<dbReference type="EMBL" id="JBFXLQ010000086">
    <property type="protein sequence ID" value="KAL2860743.1"/>
    <property type="molecule type" value="Genomic_DNA"/>
</dbReference>
<evidence type="ECO:0000313" key="2">
    <source>
        <dbReference type="EMBL" id="KAL2860743.1"/>
    </source>
</evidence>
<gene>
    <name evidence="2" type="ORF">BJX67DRAFT_368006</name>
</gene>
<keyword evidence="1" id="KW-0732">Signal</keyword>
<comment type="caution">
    <text evidence="2">The sequence shown here is derived from an EMBL/GenBank/DDBJ whole genome shotgun (WGS) entry which is preliminary data.</text>
</comment>
<proteinExistence type="predicted"/>
<dbReference type="Proteomes" id="UP001610432">
    <property type="component" value="Unassembled WGS sequence"/>
</dbReference>
<name>A0ABR4LB77_9EURO</name>
<dbReference type="GeneID" id="98145665"/>
<evidence type="ECO:0000256" key="1">
    <source>
        <dbReference type="SAM" id="SignalP"/>
    </source>
</evidence>
<accession>A0ABR4LB77</accession>
<sequence>MRFTTITASLLICLSGTLAASIPSADALDALLEKRDCSCTCVDACSNNCSAFGGTAGSQISAGLCLVTCGDSCGCGPTEVCNNKEKYEAVCKKVKEEAEDFIWTLVRPYCIAAGVDI</sequence>
<keyword evidence="3" id="KW-1185">Reference proteome</keyword>
<evidence type="ECO:0000313" key="3">
    <source>
        <dbReference type="Proteomes" id="UP001610432"/>
    </source>
</evidence>
<dbReference type="RefSeq" id="XP_070880637.1">
    <property type="nucleotide sequence ID" value="XM_071030593.1"/>
</dbReference>
<feature type="chain" id="PRO_5045949694" description="Extracellular membrane protein CFEM domain-containing protein" evidence="1">
    <location>
        <begin position="20"/>
        <end position="117"/>
    </location>
</feature>
<reference evidence="2 3" key="1">
    <citation type="submission" date="2024-07" db="EMBL/GenBank/DDBJ databases">
        <title>Section-level genome sequencing and comparative genomics of Aspergillus sections Usti and Cavernicolus.</title>
        <authorList>
            <consortium name="Lawrence Berkeley National Laboratory"/>
            <person name="Nybo J.L."/>
            <person name="Vesth T.C."/>
            <person name="Theobald S."/>
            <person name="Frisvad J.C."/>
            <person name="Larsen T.O."/>
            <person name="Kjaerboelling I."/>
            <person name="Rothschild-Mancinelli K."/>
            <person name="Lyhne E.K."/>
            <person name="Kogle M.E."/>
            <person name="Barry K."/>
            <person name="Clum A."/>
            <person name="Na H."/>
            <person name="Ledsgaard L."/>
            <person name="Lin J."/>
            <person name="Lipzen A."/>
            <person name="Kuo A."/>
            <person name="Riley R."/>
            <person name="Mondo S."/>
            <person name="Labutti K."/>
            <person name="Haridas S."/>
            <person name="Pangalinan J."/>
            <person name="Salamov A.A."/>
            <person name="Simmons B.A."/>
            <person name="Magnuson J.K."/>
            <person name="Chen J."/>
            <person name="Drula E."/>
            <person name="Henrissat B."/>
            <person name="Wiebenga A."/>
            <person name="Lubbers R.J."/>
            <person name="Gomes A.C."/>
            <person name="Macurrencykelacurrency M.R."/>
            <person name="Stajich J."/>
            <person name="Grigoriev I.V."/>
            <person name="Mortensen U.H."/>
            <person name="De Vries R.P."/>
            <person name="Baker S.E."/>
            <person name="Andersen M.R."/>
        </authorList>
    </citation>
    <scope>NUCLEOTIDE SEQUENCE [LARGE SCALE GENOMIC DNA]</scope>
    <source>
        <strain evidence="2 3">CBS 449.75</strain>
    </source>
</reference>
<organism evidence="2 3">
    <name type="scientific">Aspergillus lucknowensis</name>
    <dbReference type="NCBI Taxonomy" id="176173"/>
    <lineage>
        <taxon>Eukaryota</taxon>
        <taxon>Fungi</taxon>
        <taxon>Dikarya</taxon>
        <taxon>Ascomycota</taxon>
        <taxon>Pezizomycotina</taxon>
        <taxon>Eurotiomycetes</taxon>
        <taxon>Eurotiomycetidae</taxon>
        <taxon>Eurotiales</taxon>
        <taxon>Aspergillaceae</taxon>
        <taxon>Aspergillus</taxon>
        <taxon>Aspergillus subgen. Nidulantes</taxon>
    </lineage>
</organism>